<sequence>MKRAMGLLKWIYFCSLLGISACERAAPAPAGLSANVVARFKGGVVTQEEVLRESQRLPPGLRVRFEQGTGREEFIRSMVDKRLLALEAERLGLTQDPEIRRQVRELEERLTIQALLAREEKAAGAPTDQEARAYYQGNVERFAQPERLRIARILVSVPPGSPRSAWGQALQRAEGLRRRIVVGGESIAKVAEAGDGPERTRGGELGLLARGEFGGAALEKAALALKKPGEATAVIEEPAGAVILVLLERQAARVPPFEEVREVVLGQMAPMLQRRVFEQVLTRLRKEASVELPSGGARAAASAGTDTVAQH</sequence>
<dbReference type="InterPro" id="IPR046357">
    <property type="entry name" value="PPIase_dom_sf"/>
</dbReference>
<keyword evidence="1 5" id="KW-0413">Isomerase</keyword>
<keyword evidence="2" id="KW-0732">Signal</keyword>
<dbReference type="RefSeq" id="WP_090494379.1">
    <property type="nucleotide sequence ID" value="NZ_BJVY01000018.1"/>
</dbReference>
<name>A0A511HDP4_9BACT</name>
<gene>
    <name evidence="4" type="ORF">MVI01_34550</name>
    <name evidence="5" type="ORF">SAMN04488504_1186</name>
</gene>
<dbReference type="Gene3D" id="3.10.50.40">
    <property type="match status" value="1"/>
</dbReference>
<evidence type="ECO:0000256" key="1">
    <source>
        <dbReference type="PROSITE-ProRule" id="PRU00278"/>
    </source>
</evidence>
<dbReference type="Proteomes" id="UP000321224">
    <property type="component" value="Unassembled WGS sequence"/>
</dbReference>
<evidence type="ECO:0000313" key="5">
    <source>
        <dbReference type="EMBL" id="SDF03110.1"/>
    </source>
</evidence>
<dbReference type="Pfam" id="PF13145">
    <property type="entry name" value="Rotamase_2"/>
    <property type="match status" value="1"/>
</dbReference>
<dbReference type="EMBL" id="FNAJ01000018">
    <property type="protein sequence ID" value="SDF03110.1"/>
    <property type="molecule type" value="Genomic_DNA"/>
</dbReference>
<evidence type="ECO:0000256" key="2">
    <source>
        <dbReference type="SAM" id="SignalP"/>
    </source>
</evidence>
<dbReference type="PANTHER" id="PTHR47245:SF2">
    <property type="entry name" value="PEPTIDYL-PROLYL CIS-TRANS ISOMERASE HP_0175-RELATED"/>
    <property type="match status" value="1"/>
</dbReference>
<dbReference type="InterPro" id="IPR027304">
    <property type="entry name" value="Trigger_fact/SurA_dom_sf"/>
</dbReference>
<evidence type="ECO:0000259" key="3">
    <source>
        <dbReference type="PROSITE" id="PS50198"/>
    </source>
</evidence>
<feature type="signal peptide" evidence="2">
    <location>
        <begin position="1"/>
        <end position="25"/>
    </location>
</feature>
<feature type="domain" description="PpiC" evidence="3">
    <location>
        <begin position="145"/>
        <end position="248"/>
    </location>
</feature>
<protein>
    <submittedName>
        <fullName evidence="5">Peptidyl-prolyl cis-trans isomerase C</fullName>
    </submittedName>
</protein>
<dbReference type="InterPro" id="IPR000297">
    <property type="entry name" value="PPIase_PpiC"/>
</dbReference>
<organism evidence="4 7">
    <name type="scientific">Myxococcus virescens</name>
    <dbReference type="NCBI Taxonomy" id="83456"/>
    <lineage>
        <taxon>Bacteria</taxon>
        <taxon>Pseudomonadati</taxon>
        <taxon>Myxococcota</taxon>
        <taxon>Myxococcia</taxon>
        <taxon>Myxococcales</taxon>
        <taxon>Cystobacterineae</taxon>
        <taxon>Myxococcaceae</taxon>
        <taxon>Myxococcus</taxon>
    </lineage>
</organism>
<dbReference type="PROSITE" id="PS51257">
    <property type="entry name" value="PROKAR_LIPOPROTEIN"/>
    <property type="match status" value="1"/>
</dbReference>
<dbReference type="GO" id="GO:0003755">
    <property type="term" value="F:peptidyl-prolyl cis-trans isomerase activity"/>
    <property type="evidence" value="ECO:0007669"/>
    <property type="project" value="UniProtKB-KW"/>
</dbReference>
<dbReference type="AlphaFoldDB" id="A0A511HDP4"/>
<reference evidence="5 6" key="1">
    <citation type="submission" date="2016-10" db="EMBL/GenBank/DDBJ databases">
        <authorList>
            <person name="Varghese N."/>
            <person name="Submissions S."/>
        </authorList>
    </citation>
    <scope>NUCLEOTIDE SEQUENCE [LARGE SCALE GENOMIC DNA]</scope>
    <source>
        <strain evidence="5 6">DSM 2260</strain>
    </source>
</reference>
<dbReference type="SUPFAM" id="SSF54534">
    <property type="entry name" value="FKBP-like"/>
    <property type="match status" value="1"/>
</dbReference>
<keyword evidence="1" id="KW-0697">Rotamase</keyword>
<evidence type="ECO:0000313" key="6">
    <source>
        <dbReference type="Proteomes" id="UP000198717"/>
    </source>
</evidence>
<keyword evidence="6" id="KW-1185">Reference proteome</keyword>
<accession>A0A511HDP4</accession>
<dbReference type="PANTHER" id="PTHR47245">
    <property type="entry name" value="PEPTIDYLPROLYL ISOMERASE"/>
    <property type="match status" value="1"/>
</dbReference>
<reference evidence="4 7" key="2">
    <citation type="submission" date="2019-07" db="EMBL/GenBank/DDBJ databases">
        <title>Whole genome shotgun sequence of Myxococcus virescens NBRC 100334.</title>
        <authorList>
            <person name="Hosoyama A."/>
            <person name="Uohara A."/>
            <person name="Ohji S."/>
            <person name="Ichikawa N."/>
        </authorList>
    </citation>
    <scope>NUCLEOTIDE SEQUENCE [LARGE SCALE GENOMIC DNA]</scope>
    <source>
        <strain evidence="4 7">NBRC 100334</strain>
    </source>
</reference>
<dbReference type="Proteomes" id="UP000198717">
    <property type="component" value="Unassembled WGS sequence"/>
</dbReference>
<evidence type="ECO:0000313" key="4">
    <source>
        <dbReference type="EMBL" id="GEL71671.1"/>
    </source>
</evidence>
<evidence type="ECO:0000313" key="7">
    <source>
        <dbReference type="Proteomes" id="UP000321224"/>
    </source>
</evidence>
<proteinExistence type="predicted"/>
<comment type="caution">
    <text evidence="4">The sequence shown here is derived from an EMBL/GenBank/DDBJ whole genome shotgun (WGS) entry which is preliminary data.</text>
</comment>
<dbReference type="EMBL" id="BJVY01000018">
    <property type="protein sequence ID" value="GEL71671.1"/>
    <property type="molecule type" value="Genomic_DNA"/>
</dbReference>
<feature type="chain" id="PRO_5022750069" evidence="2">
    <location>
        <begin position="26"/>
        <end position="311"/>
    </location>
</feature>
<dbReference type="InterPro" id="IPR050245">
    <property type="entry name" value="PrsA_foldase"/>
</dbReference>
<dbReference type="PROSITE" id="PS50198">
    <property type="entry name" value="PPIC_PPIASE_2"/>
    <property type="match status" value="1"/>
</dbReference>
<dbReference type="SUPFAM" id="SSF109998">
    <property type="entry name" value="Triger factor/SurA peptide-binding domain-like"/>
    <property type="match status" value="1"/>
</dbReference>